<dbReference type="WBParaSite" id="ES5_v2.g16789.t1">
    <property type="protein sequence ID" value="ES5_v2.g16789.t1"/>
    <property type="gene ID" value="ES5_v2.g16789"/>
</dbReference>
<accession>A0AC34FHM1</accession>
<evidence type="ECO:0000313" key="1">
    <source>
        <dbReference type="Proteomes" id="UP000887579"/>
    </source>
</evidence>
<protein>
    <submittedName>
        <fullName evidence="2">Uncharacterized protein</fullName>
    </submittedName>
</protein>
<dbReference type="Proteomes" id="UP000887579">
    <property type="component" value="Unplaced"/>
</dbReference>
<organism evidence="1 2">
    <name type="scientific">Panagrolaimus sp. ES5</name>
    <dbReference type="NCBI Taxonomy" id="591445"/>
    <lineage>
        <taxon>Eukaryota</taxon>
        <taxon>Metazoa</taxon>
        <taxon>Ecdysozoa</taxon>
        <taxon>Nematoda</taxon>
        <taxon>Chromadorea</taxon>
        <taxon>Rhabditida</taxon>
        <taxon>Tylenchina</taxon>
        <taxon>Panagrolaimomorpha</taxon>
        <taxon>Panagrolaimoidea</taxon>
        <taxon>Panagrolaimidae</taxon>
        <taxon>Panagrolaimus</taxon>
    </lineage>
</organism>
<reference evidence="2" key="1">
    <citation type="submission" date="2022-11" db="UniProtKB">
        <authorList>
            <consortium name="WormBaseParasite"/>
        </authorList>
    </citation>
    <scope>IDENTIFICATION</scope>
</reference>
<name>A0AC34FHM1_9BILA</name>
<proteinExistence type="predicted"/>
<evidence type="ECO:0000313" key="2">
    <source>
        <dbReference type="WBParaSite" id="ES5_v2.g16789.t1"/>
    </source>
</evidence>
<sequence>MIGWKTALCMELLVKAKFKAADGQCAIVIILFEEFYQLICVQKINYQWIPQYYKVLANDFSPQGFKQLKSHLSMYTFNTYIIYHFTDKFYQMKVNHIFRDALSPAIVKFYKRKDDLSKDCLNGAVFKARAIGNDTIAMDYEVVELFWFNIQYNSNCQDKEWKTIQIYPYPINSYQFSVTLTIDINGVSSFIIDPPHPNDNNKTEQIFARFIRQKIEKPIITMPEPSKYFPSKEVKVVAGRLRGRKALHQKQTYRPKRARRGRQSVFFEEAPKKTKVKKNHENLDERKNLKTVARRMRKWQEKKFLFE</sequence>